<dbReference type="Pfam" id="PF05380">
    <property type="entry name" value="Peptidase_A17"/>
    <property type="match status" value="1"/>
</dbReference>
<keyword evidence="3" id="KW-1185">Reference proteome</keyword>
<organism evidence="2 3">
    <name type="scientific">Trichonephila inaurata madagascariensis</name>
    <dbReference type="NCBI Taxonomy" id="2747483"/>
    <lineage>
        <taxon>Eukaryota</taxon>
        <taxon>Metazoa</taxon>
        <taxon>Ecdysozoa</taxon>
        <taxon>Arthropoda</taxon>
        <taxon>Chelicerata</taxon>
        <taxon>Arachnida</taxon>
        <taxon>Araneae</taxon>
        <taxon>Araneomorphae</taxon>
        <taxon>Entelegynae</taxon>
        <taxon>Araneoidea</taxon>
        <taxon>Nephilidae</taxon>
        <taxon>Trichonephila</taxon>
        <taxon>Trichonephila inaurata</taxon>
    </lineage>
</organism>
<evidence type="ECO:0000313" key="2">
    <source>
        <dbReference type="EMBL" id="GFY59806.1"/>
    </source>
</evidence>
<accession>A0A8X7C6Z5</accession>
<dbReference type="InterPro" id="IPR008042">
    <property type="entry name" value="Retrotrans_Pao"/>
</dbReference>
<dbReference type="Proteomes" id="UP000886998">
    <property type="component" value="Unassembled WGS sequence"/>
</dbReference>
<dbReference type="EMBL" id="BMAV01012822">
    <property type="protein sequence ID" value="GFY59806.1"/>
    <property type="molecule type" value="Genomic_DNA"/>
</dbReference>
<dbReference type="AlphaFoldDB" id="A0A8X7C6Z5"/>
<proteinExistence type="predicted"/>
<evidence type="ECO:0000313" key="1">
    <source>
        <dbReference type="EMBL" id="GFY59804.1"/>
    </source>
</evidence>
<dbReference type="EMBL" id="BMAV01012822">
    <property type="protein sequence ID" value="GFY59804.1"/>
    <property type="molecule type" value="Genomic_DNA"/>
</dbReference>
<name>A0A8X7C6Z5_9ARAC</name>
<reference evidence="2" key="1">
    <citation type="submission" date="2020-08" db="EMBL/GenBank/DDBJ databases">
        <title>Multicomponent nature underlies the extraordinary mechanical properties of spider dragline silk.</title>
        <authorList>
            <person name="Kono N."/>
            <person name="Nakamura H."/>
            <person name="Mori M."/>
            <person name="Yoshida Y."/>
            <person name="Ohtoshi R."/>
            <person name="Malay A.D."/>
            <person name="Moran D.A.P."/>
            <person name="Tomita M."/>
            <person name="Numata K."/>
            <person name="Arakawa K."/>
        </authorList>
    </citation>
    <scope>NUCLEOTIDE SEQUENCE</scope>
</reference>
<sequence length="174" mass="19916">MEDTNWQRILWRDNPKGAMKEYRLTTVTCMGPHVHHIFLSHSNLDSNLHLMKGKRYPLVSFATLHHFYVDDLPSGAKVTEKKAVEPLFHIRTEVYSKREVLSEIARVFDPLGLLSLCVVFMKILFTRAMEIKSRMGRTNPKDFGAKTVGSLPKGTSSYRKNENTEVCLATFIST</sequence>
<protein>
    <submittedName>
        <fullName evidence="2">Uncharacterized protein</fullName>
    </submittedName>
</protein>
<evidence type="ECO:0000313" key="3">
    <source>
        <dbReference type="Proteomes" id="UP000886998"/>
    </source>
</evidence>
<comment type="caution">
    <text evidence="2">The sequence shown here is derived from an EMBL/GenBank/DDBJ whole genome shotgun (WGS) entry which is preliminary data.</text>
</comment>
<dbReference type="OrthoDB" id="8033604at2759"/>
<gene>
    <name evidence="1" type="ORF">TNIN_97151</name>
    <name evidence="2" type="ORF">TNIN_97171</name>
</gene>